<evidence type="ECO:0000256" key="1">
    <source>
        <dbReference type="ARBA" id="ARBA00005187"/>
    </source>
</evidence>
<comment type="caution">
    <text evidence="10">The sequence shown here is derived from an EMBL/GenBank/DDBJ whole genome shotgun (WGS) entry which is preliminary data.</text>
</comment>
<gene>
    <name evidence="10" type="ORF">AWC18_08610</name>
</gene>
<comment type="pathway">
    <text evidence="1">Amino-acid biosynthesis; L-asparagine biosynthesis; L-asparagine from L-aspartate (L-Gln route): step 1/1.</text>
</comment>
<organism evidence="10 11">
    <name type="scientific">Mycolicibacter nonchromogenicus</name>
    <name type="common">Mycobacterium nonchromogenicum</name>
    <dbReference type="NCBI Taxonomy" id="1782"/>
    <lineage>
        <taxon>Bacteria</taxon>
        <taxon>Bacillati</taxon>
        <taxon>Actinomycetota</taxon>
        <taxon>Actinomycetes</taxon>
        <taxon>Mycobacteriales</taxon>
        <taxon>Mycobacteriaceae</taxon>
        <taxon>Mycolicibacter</taxon>
    </lineage>
</organism>
<name>A0A1X1ZDI3_MYCNO</name>
<dbReference type="SUPFAM" id="SSF52402">
    <property type="entry name" value="Adenine nucleotide alpha hydrolases-like"/>
    <property type="match status" value="1"/>
</dbReference>
<keyword evidence="11" id="KW-1185">Reference proteome</keyword>
<reference evidence="10 11" key="1">
    <citation type="submission" date="2016-01" db="EMBL/GenBank/DDBJ databases">
        <title>The new phylogeny of the genus Mycobacterium.</title>
        <authorList>
            <person name="Tarcisio F."/>
            <person name="Conor M."/>
            <person name="Antonella G."/>
            <person name="Elisabetta G."/>
            <person name="Giulia F.S."/>
            <person name="Sara T."/>
            <person name="Anna F."/>
            <person name="Clotilde B."/>
            <person name="Roberto B."/>
            <person name="Veronica D.S."/>
            <person name="Fabio R."/>
            <person name="Monica P."/>
            <person name="Olivier J."/>
            <person name="Enrico T."/>
            <person name="Nicola S."/>
        </authorList>
    </citation>
    <scope>NUCLEOTIDE SEQUENCE [LARGE SCALE GENOMIC DNA]</scope>
    <source>
        <strain evidence="10 11">DSM 44164</strain>
    </source>
</reference>
<dbReference type="InterPro" id="IPR014729">
    <property type="entry name" value="Rossmann-like_a/b/a_fold"/>
</dbReference>
<dbReference type="InterPro" id="IPR017932">
    <property type="entry name" value="GATase_2_dom"/>
</dbReference>
<feature type="domain" description="Asparagine synthetase" evidence="8">
    <location>
        <begin position="196"/>
        <end position="567"/>
    </location>
</feature>
<dbReference type="InterPro" id="IPR051786">
    <property type="entry name" value="ASN_synthetase/amidase"/>
</dbReference>
<dbReference type="SUPFAM" id="SSF56235">
    <property type="entry name" value="N-terminal nucleophile aminohydrolases (Ntn hydrolases)"/>
    <property type="match status" value="1"/>
</dbReference>
<evidence type="ECO:0000256" key="7">
    <source>
        <dbReference type="ARBA" id="ARBA00048741"/>
    </source>
</evidence>
<keyword evidence="6" id="KW-0061">Asparagine biosynthesis</keyword>
<keyword evidence="4" id="KW-0547">Nucleotide-binding</keyword>
<dbReference type="AlphaFoldDB" id="A0A1X1ZDI3"/>
<evidence type="ECO:0000256" key="2">
    <source>
        <dbReference type="ARBA" id="ARBA00005752"/>
    </source>
</evidence>
<evidence type="ECO:0000313" key="10">
    <source>
        <dbReference type="EMBL" id="ORW21477.1"/>
    </source>
</evidence>
<evidence type="ECO:0000256" key="3">
    <source>
        <dbReference type="ARBA" id="ARBA00012737"/>
    </source>
</evidence>
<keyword evidence="5" id="KW-0067">ATP-binding</keyword>
<dbReference type="InterPro" id="IPR006426">
    <property type="entry name" value="Asn_synth_AEB"/>
</dbReference>
<dbReference type="PANTHER" id="PTHR43284">
    <property type="entry name" value="ASPARAGINE SYNTHETASE (GLUTAMINE-HYDROLYZING)"/>
    <property type="match status" value="1"/>
</dbReference>
<dbReference type="Gene3D" id="3.40.50.620">
    <property type="entry name" value="HUPs"/>
    <property type="match status" value="2"/>
</dbReference>
<dbReference type="Gene3D" id="3.60.20.10">
    <property type="entry name" value="Glutamine Phosphoribosylpyrophosphate, subunit 1, domain 1"/>
    <property type="match status" value="1"/>
</dbReference>
<evidence type="ECO:0000259" key="8">
    <source>
        <dbReference type="Pfam" id="PF00733"/>
    </source>
</evidence>
<comment type="catalytic activity">
    <reaction evidence="7">
        <text>L-aspartate + L-glutamine + ATP + H2O = L-asparagine + L-glutamate + AMP + diphosphate + H(+)</text>
        <dbReference type="Rhea" id="RHEA:12228"/>
        <dbReference type="ChEBI" id="CHEBI:15377"/>
        <dbReference type="ChEBI" id="CHEBI:15378"/>
        <dbReference type="ChEBI" id="CHEBI:29985"/>
        <dbReference type="ChEBI" id="CHEBI:29991"/>
        <dbReference type="ChEBI" id="CHEBI:30616"/>
        <dbReference type="ChEBI" id="CHEBI:33019"/>
        <dbReference type="ChEBI" id="CHEBI:58048"/>
        <dbReference type="ChEBI" id="CHEBI:58359"/>
        <dbReference type="ChEBI" id="CHEBI:456215"/>
        <dbReference type="EC" id="6.3.5.4"/>
    </reaction>
</comment>
<dbReference type="PIRSF" id="PIRSF001589">
    <property type="entry name" value="Asn_synthetase_glu-h"/>
    <property type="match status" value="1"/>
</dbReference>
<proteinExistence type="inferred from homology"/>
<evidence type="ECO:0000259" key="9">
    <source>
        <dbReference type="Pfam" id="PF13537"/>
    </source>
</evidence>
<dbReference type="EMBL" id="LQPI01000039">
    <property type="protein sequence ID" value="ORW21477.1"/>
    <property type="molecule type" value="Genomic_DNA"/>
</dbReference>
<dbReference type="STRING" id="1782.AWC18_08610"/>
<evidence type="ECO:0000313" key="11">
    <source>
        <dbReference type="Proteomes" id="UP000193108"/>
    </source>
</evidence>
<dbReference type="GO" id="GO:0005524">
    <property type="term" value="F:ATP binding"/>
    <property type="evidence" value="ECO:0007669"/>
    <property type="project" value="UniProtKB-KW"/>
</dbReference>
<evidence type="ECO:0000256" key="4">
    <source>
        <dbReference type="ARBA" id="ARBA00022741"/>
    </source>
</evidence>
<dbReference type="Proteomes" id="UP000193108">
    <property type="component" value="Unassembled WGS sequence"/>
</dbReference>
<dbReference type="Pfam" id="PF13537">
    <property type="entry name" value="GATase_7"/>
    <property type="match status" value="1"/>
</dbReference>
<dbReference type="InterPro" id="IPR001962">
    <property type="entry name" value="Asn_synthase"/>
</dbReference>
<evidence type="ECO:0000256" key="5">
    <source>
        <dbReference type="ARBA" id="ARBA00022840"/>
    </source>
</evidence>
<dbReference type="RefSeq" id="WP_085138407.1">
    <property type="nucleotide sequence ID" value="NZ_LQPI01000039.1"/>
</dbReference>
<comment type="similarity">
    <text evidence="2">Belongs to the asparagine synthetase family.</text>
</comment>
<sequence length="588" mass="64034">MMPPALQGFLVSLPTEAGAPIQGWPQYEAVGDAAVWFHGYLAHPAPLRATLNLSPSASFGQIVEAGLRRWQTDTVEHIIGEYAAVVVNGPDAVLIGDRMGLRPLYYAARPSGTVVSTDLAALARETQAWRDVDDEYLADLFSTGMHLGPHTPYRGIRRLQVGQFATCNAGRPRLRGGWRPTTDPIDEGFGAHQELLRETVEGAVAGALSADGAQAVELSGGLDTSTVLAAATGMAPVAALSFIHPGYPGSDESAWMKAALETTPASWHPIDAAEHGTFTAGPELGVFLPAPTRRIINWAPSAAQEAVGRDLGLSTLLTGEGGDAVFFAGLLPWYLADLLRTGQLLQLRRETLRWSAESGLGRSAAFWLRRAALEGRRRWRRGRTLALQPSAHIAEAAPWLRRDYVEGHDLQRRAQVTTTIRAQTVHGQAVVENVLRGAEFARSRHQFPAATYELRHPLLAPPVIDLALATPWNIAVDPRVDRAVQRYAFAGLVSEQVLRRRSKPIADEAMLHGFERHPRWREFLGERPELVERGYADTGAWTDALRATGRIGAVAQFYTAIQIEIWLRHLHHAGAPALLTGASGAVRR</sequence>
<keyword evidence="6" id="KW-0028">Amino-acid biosynthesis</keyword>
<dbReference type="PANTHER" id="PTHR43284:SF1">
    <property type="entry name" value="ASPARAGINE SYNTHETASE"/>
    <property type="match status" value="1"/>
</dbReference>
<dbReference type="InterPro" id="IPR029055">
    <property type="entry name" value="Ntn_hydrolases_N"/>
</dbReference>
<evidence type="ECO:0000256" key="6">
    <source>
        <dbReference type="ARBA" id="ARBA00022888"/>
    </source>
</evidence>
<dbReference type="GO" id="GO:0004066">
    <property type="term" value="F:asparagine synthase (glutamine-hydrolyzing) activity"/>
    <property type="evidence" value="ECO:0007669"/>
    <property type="project" value="UniProtKB-EC"/>
</dbReference>
<feature type="domain" description="Glutamine amidotransferase type-2" evidence="9">
    <location>
        <begin position="62"/>
        <end position="123"/>
    </location>
</feature>
<accession>A0A1X1ZDI3</accession>
<dbReference type="GO" id="GO:0006529">
    <property type="term" value="P:asparagine biosynthetic process"/>
    <property type="evidence" value="ECO:0007669"/>
    <property type="project" value="UniProtKB-KW"/>
</dbReference>
<dbReference type="EC" id="6.3.5.4" evidence="3"/>
<dbReference type="Pfam" id="PF00733">
    <property type="entry name" value="Asn_synthase"/>
    <property type="match status" value="1"/>
</dbReference>
<protein>
    <recommendedName>
        <fullName evidence="3">asparagine synthase (glutamine-hydrolyzing)</fullName>
        <ecNumber evidence="3">6.3.5.4</ecNumber>
    </recommendedName>
</protein>